<keyword evidence="4" id="KW-0325">Glycoprotein</keyword>
<evidence type="ECO:0000256" key="5">
    <source>
        <dbReference type="ARBA" id="ARBA00023319"/>
    </source>
</evidence>
<keyword evidence="3" id="KW-1015">Disulfide bond</keyword>
<feature type="domain" description="Ig-like" evidence="6">
    <location>
        <begin position="197"/>
        <end position="286"/>
    </location>
</feature>
<dbReference type="InterPro" id="IPR003599">
    <property type="entry name" value="Ig_sub"/>
</dbReference>
<dbReference type="InterPro" id="IPR051275">
    <property type="entry name" value="Cell_adhesion_signaling"/>
</dbReference>
<dbReference type="GO" id="GO:0005886">
    <property type="term" value="C:plasma membrane"/>
    <property type="evidence" value="ECO:0007669"/>
    <property type="project" value="TreeGrafter"/>
</dbReference>
<dbReference type="GO" id="GO:0050839">
    <property type="term" value="F:cell adhesion molecule binding"/>
    <property type="evidence" value="ECO:0007669"/>
    <property type="project" value="TreeGrafter"/>
</dbReference>
<feature type="domain" description="Ig-like" evidence="6">
    <location>
        <begin position="101"/>
        <end position="188"/>
    </location>
</feature>
<keyword evidence="8" id="KW-1185">Reference proteome</keyword>
<reference evidence="7" key="1">
    <citation type="submission" date="2018-11" db="EMBL/GenBank/DDBJ databases">
        <authorList>
            <person name="Alioto T."/>
            <person name="Alioto T."/>
        </authorList>
    </citation>
    <scope>NUCLEOTIDE SEQUENCE</scope>
</reference>
<dbReference type="SMART" id="SM00409">
    <property type="entry name" value="IG"/>
    <property type="match status" value="3"/>
</dbReference>
<dbReference type="AlphaFoldDB" id="A0A8B6G3U2"/>
<evidence type="ECO:0000256" key="2">
    <source>
        <dbReference type="ARBA" id="ARBA00023136"/>
    </source>
</evidence>
<dbReference type="InterPro" id="IPR003598">
    <property type="entry name" value="Ig_sub2"/>
</dbReference>
<evidence type="ECO:0000256" key="1">
    <source>
        <dbReference type="ARBA" id="ARBA00004479"/>
    </source>
</evidence>
<dbReference type="PANTHER" id="PTHR11640">
    <property type="entry name" value="NEPHRIN"/>
    <property type="match status" value="1"/>
</dbReference>
<evidence type="ECO:0000313" key="8">
    <source>
        <dbReference type="Proteomes" id="UP000596742"/>
    </source>
</evidence>
<organism evidence="7 8">
    <name type="scientific">Mytilus galloprovincialis</name>
    <name type="common">Mediterranean mussel</name>
    <dbReference type="NCBI Taxonomy" id="29158"/>
    <lineage>
        <taxon>Eukaryota</taxon>
        <taxon>Metazoa</taxon>
        <taxon>Spiralia</taxon>
        <taxon>Lophotrochozoa</taxon>
        <taxon>Mollusca</taxon>
        <taxon>Bivalvia</taxon>
        <taxon>Autobranchia</taxon>
        <taxon>Pteriomorphia</taxon>
        <taxon>Mytilida</taxon>
        <taxon>Mytiloidea</taxon>
        <taxon>Mytilidae</taxon>
        <taxon>Mytilinae</taxon>
        <taxon>Mytilus</taxon>
    </lineage>
</organism>
<name>A0A8B6G3U2_MYTGA</name>
<keyword evidence="2" id="KW-0472">Membrane</keyword>
<dbReference type="InterPro" id="IPR007110">
    <property type="entry name" value="Ig-like_dom"/>
</dbReference>
<dbReference type="SUPFAM" id="SSF48726">
    <property type="entry name" value="Immunoglobulin"/>
    <property type="match status" value="3"/>
</dbReference>
<protein>
    <recommendedName>
        <fullName evidence="6">Ig-like domain-containing protein</fullName>
    </recommendedName>
</protein>
<dbReference type="Pfam" id="PF13927">
    <property type="entry name" value="Ig_3"/>
    <property type="match status" value="1"/>
</dbReference>
<dbReference type="EMBL" id="UYJE01007818">
    <property type="protein sequence ID" value="VDI58254.1"/>
    <property type="molecule type" value="Genomic_DNA"/>
</dbReference>
<dbReference type="PROSITE" id="PS50835">
    <property type="entry name" value="IG_LIKE"/>
    <property type="match status" value="2"/>
</dbReference>
<dbReference type="GO" id="GO:0005911">
    <property type="term" value="C:cell-cell junction"/>
    <property type="evidence" value="ECO:0007669"/>
    <property type="project" value="TreeGrafter"/>
</dbReference>
<evidence type="ECO:0000256" key="4">
    <source>
        <dbReference type="ARBA" id="ARBA00023180"/>
    </source>
</evidence>
<feature type="non-terminal residue" evidence="7">
    <location>
        <position position="286"/>
    </location>
</feature>
<proteinExistence type="predicted"/>
<accession>A0A8B6G3U2</accession>
<gene>
    <name evidence="7" type="ORF">MGAL_10B028185</name>
</gene>
<dbReference type="Proteomes" id="UP000596742">
    <property type="component" value="Unassembled WGS sequence"/>
</dbReference>
<dbReference type="GO" id="GO:0098609">
    <property type="term" value="P:cell-cell adhesion"/>
    <property type="evidence" value="ECO:0007669"/>
    <property type="project" value="TreeGrafter"/>
</dbReference>
<comment type="subcellular location">
    <subcellularLocation>
        <location evidence="1">Membrane</location>
        <topology evidence="1">Single-pass type I membrane protein</topology>
    </subcellularLocation>
</comment>
<evidence type="ECO:0000313" key="7">
    <source>
        <dbReference type="EMBL" id="VDI58254.1"/>
    </source>
</evidence>
<evidence type="ECO:0000256" key="3">
    <source>
        <dbReference type="ARBA" id="ARBA00023157"/>
    </source>
</evidence>
<comment type="caution">
    <text evidence="7">The sequence shown here is derived from an EMBL/GenBank/DDBJ whole genome shotgun (WGS) entry which is preliminary data.</text>
</comment>
<sequence>MEINKIFKLGEEIKLSCAAGNNYSRLWIYLPNANASRTSSKTLAENKHVHEKYHNINIVGNTSSDYHLIISNLTEKNVGHYKCFQSGNLRAEFNLEMKVAPSEIQILNKNGIDIAVGYENEDLHIVCYATGGIPEGKLYWKETDITFTRTSCIWPWANLTFVPLVKHDGKILTCAVTHEMLDVEKEVSVKLSVQYKPKIDIFTHPKGVIIEDDKIELKCRDQSSPPKTNITWKKDGQILSFESEYIIAKSRINDSGIYTCTAVNIVGQVEKDILILVNKSTTSNIT</sequence>
<dbReference type="OrthoDB" id="6272054at2759"/>
<dbReference type="PANTHER" id="PTHR11640:SF31">
    <property type="entry name" value="IRREGULAR CHIASM C-ROUGHEST PROTEIN-RELATED"/>
    <property type="match status" value="1"/>
</dbReference>
<keyword evidence="5" id="KW-0393">Immunoglobulin domain</keyword>
<dbReference type="SMART" id="SM00408">
    <property type="entry name" value="IGc2"/>
    <property type="match status" value="1"/>
</dbReference>
<dbReference type="InterPro" id="IPR036179">
    <property type="entry name" value="Ig-like_dom_sf"/>
</dbReference>
<dbReference type="InterPro" id="IPR013783">
    <property type="entry name" value="Ig-like_fold"/>
</dbReference>
<dbReference type="Gene3D" id="2.60.40.10">
    <property type="entry name" value="Immunoglobulins"/>
    <property type="match status" value="3"/>
</dbReference>
<evidence type="ECO:0000259" key="6">
    <source>
        <dbReference type="PROSITE" id="PS50835"/>
    </source>
</evidence>